<dbReference type="STRING" id="45351.A7RQV2"/>
<keyword evidence="3" id="KW-1185">Reference proteome</keyword>
<feature type="compositionally biased region" description="Low complexity" evidence="1">
    <location>
        <begin position="125"/>
        <end position="138"/>
    </location>
</feature>
<reference evidence="2 3" key="1">
    <citation type="journal article" date="2007" name="Science">
        <title>Sea anemone genome reveals ancestral eumetazoan gene repertoire and genomic organization.</title>
        <authorList>
            <person name="Putnam N.H."/>
            <person name="Srivastava M."/>
            <person name="Hellsten U."/>
            <person name="Dirks B."/>
            <person name="Chapman J."/>
            <person name="Salamov A."/>
            <person name="Terry A."/>
            <person name="Shapiro H."/>
            <person name="Lindquist E."/>
            <person name="Kapitonov V.V."/>
            <person name="Jurka J."/>
            <person name="Genikhovich G."/>
            <person name="Grigoriev I.V."/>
            <person name="Lucas S.M."/>
            <person name="Steele R.E."/>
            <person name="Finnerty J.R."/>
            <person name="Technau U."/>
            <person name="Martindale M.Q."/>
            <person name="Rokhsar D.S."/>
        </authorList>
    </citation>
    <scope>NUCLEOTIDE SEQUENCE [LARGE SCALE GENOMIC DNA]</scope>
    <source>
        <strain evidence="3">CH2 X CH6</strain>
    </source>
</reference>
<dbReference type="eggNOG" id="KOG0589">
    <property type="taxonomic scope" value="Eukaryota"/>
</dbReference>
<dbReference type="Proteomes" id="UP000001593">
    <property type="component" value="Unassembled WGS sequence"/>
</dbReference>
<feature type="region of interest" description="Disordered" evidence="1">
    <location>
        <begin position="93"/>
        <end position="205"/>
    </location>
</feature>
<name>A7RQV2_NEMVE</name>
<organism evidence="2 3">
    <name type="scientific">Nematostella vectensis</name>
    <name type="common">Starlet sea anemone</name>
    <dbReference type="NCBI Taxonomy" id="45351"/>
    <lineage>
        <taxon>Eukaryota</taxon>
        <taxon>Metazoa</taxon>
        <taxon>Cnidaria</taxon>
        <taxon>Anthozoa</taxon>
        <taxon>Hexacorallia</taxon>
        <taxon>Actiniaria</taxon>
        <taxon>Edwardsiidae</taxon>
        <taxon>Nematostella</taxon>
    </lineage>
</organism>
<evidence type="ECO:0000256" key="1">
    <source>
        <dbReference type="SAM" id="MobiDB-lite"/>
    </source>
</evidence>
<evidence type="ECO:0000313" key="2">
    <source>
        <dbReference type="EMBL" id="EDO46233.1"/>
    </source>
</evidence>
<evidence type="ECO:0000313" key="3">
    <source>
        <dbReference type="Proteomes" id="UP000001593"/>
    </source>
</evidence>
<sequence length="286" mass="31766">CLQAKPEDRPDIVQVAGGISEIMLTYVDKLRAYEIGLEKKLERERKRTQRHYLEATRNMQNYHRLFWASQERYDKLVNLSSSGGAVGLRGVNAAESDADSESNVSLASNEWSDRNEPLNDLQTYNSTSSSSKQNGSTSPVDADSESNVSLASSGWSDRNEPLNDLQTYNSTSSSSKQNGSTSTVETYRRQQSTGGHLKARPPTAAATLSISPRKVRQINDPIAQILNQLHKIIFITQLPPTLSPNPQRRIVERFKRALFAPQSSSFNLKSEIKKVTSSTQLLGKGH</sequence>
<feature type="compositionally biased region" description="Low complexity" evidence="1">
    <location>
        <begin position="166"/>
        <end position="183"/>
    </location>
</feature>
<accession>A7RQV2</accession>
<gene>
    <name evidence="2" type="ORF">NEMVEDRAFT_v1g90018</name>
</gene>
<feature type="compositionally biased region" description="Polar residues" evidence="1">
    <location>
        <begin position="101"/>
        <end position="110"/>
    </location>
</feature>
<dbReference type="AlphaFoldDB" id="A7RQV2"/>
<dbReference type="PhylomeDB" id="A7RQV2"/>
<feature type="non-terminal residue" evidence="2">
    <location>
        <position position="286"/>
    </location>
</feature>
<protein>
    <submittedName>
        <fullName evidence="2">Uncharacterized protein</fullName>
    </submittedName>
</protein>
<dbReference type="EMBL" id="DS469529">
    <property type="protein sequence ID" value="EDO46233.1"/>
    <property type="molecule type" value="Genomic_DNA"/>
</dbReference>
<feature type="compositionally biased region" description="Polar residues" evidence="1">
    <location>
        <begin position="145"/>
        <end position="156"/>
    </location>
</feature>
<dbReference type="InParanoid" id="A7RQV2"/>
<proteinExistence type="predicted"/>
<dbReference type="HOGENOM" id="CLU_975120_0_0_1"/>